<sequence>MLEEKDEVVSTQGINMEKSAEINLILPELKLSSTYHTRDCKIKIVPDNENIVLTAKKVLNENAEFGVRDDIENKIEISISKKLGKISSCNGY</sequence>
<proteinExistence type="predicted"/>
<evidence type="ECO:0000313" key="1">
    <source>
        <dbReference type="EMBL" id="ESA21593.1"/>
    </source>
</evidence>
<gene>
    <name evidence="1" type="ORF">GLOINDRAFT_17294</name>
</gene>
<organism evidence="1">
    <name type="scientific">Rhizophagus irregularis (strain DAOM 181602 / DAOM 197198 / MUCL 43194)</name>
    <name type="common">Arbuscular mycorrhizal fungus</name>
    <name type="synonym">Glomus intraradices</name>
    <dbReference type="NCBI Taxonomy" id="747089"/>
    <lineage>
        <taxon>Eukaryota</taxon>
        <taxon>Fungi</taxon>
        <taxon>Fungi incertae sedis</taxon>
        <taxon>Mucoromycota</taxon>
        <taxon>Glomeromycotina</taxon>
        <taxon>Glomeromycetes</taxon>
        <taxon>Glomerales</taxon>
        <taxon>Glomeraceae</taxon>
        <taxon>Rhizophagus</taxon>
    </lineage>
</organism>
<reference evidence="1" key="1">
    <citation type="submission" date="2013-07" db="EMBL/GenBank/DDBJ databases">
        <title>The genome of an arbuscular mycorrhizal fungus provides insights into the evolution of the oldest plant symbiosis.</title>
        <authorList>
            <consortium name="DOE Joint Genome Institute"/>
            <person name="Tisserant E."/>
            <person name="Malbreil M."/>
            <person name="Kuo A."/>
            <person name="Kohler A."/>
            <person name="Symeonidi A."/>
            <person name="Balestrini R."/>
            <person name="Charron P."/>
            <person name="Duensing N."/>
            <person name="Frei-dit-Frey N."/>
            <person name="Gianinazzi-Pearson V."/>
            <person name="Gilbert B."/>
            <person name="Handa Y."/>
            <person name="Hijri M."/>
            <person name="Kaul R."/>
            <person name="Kawaguchi M."/>
            <person name="Krajinski F."/>
            <person name="Lammers P."/>
            <person name="Lapierre D."/>
            <person name="Masclaux F.G."/>
            <person name="Murat C."/>
            <person name="Morin E."/>
            <person name="Ndikumana S."/>
            <person name="Pagni M."/>
            <person name="Petitpierre D."/>
            <person name="Requena N."/>
            <person name="Rosikiewicz P."/>
            <person name="Riley R."/>
            <person name="Saito K."/>
            <person name="San Clemente H."/>
            <person name="Shapiro H."/>
            <person name="van Tuinen D."/>
            <person name="Becard G."/>
            <person name="Bonfante P."/>
            <person name="Paszkowski U."/>
            <person name="Shachar-Hill Y."/>
            <person name="Young J.P."/>
            <person name="Sanders I.R."/>
            <person name="Henrissat B."/>
            <person name="Rensing S.A."/>
            <person name="Grigoriev I.V."/>
            <person name="Corradi N."/>
            <person name="Roux C."/>
            <person name="Martin F."/>
        </authorList>
    </citation>
    <scope>NUCLEOTIDE SEQUENCE</scope>
    <source>
        <strain evidence="1">DAOM 197198</strain>
    </source>
</reference>
<dbReference type="AlphaFoldDB" id="U9UST1"/>
<name>U9UST1_RHIID</name>
<accession>U9UST1</accession>
<protein>
    <submittedName>
        <fullName evidence="1">Uncharacterized protein</fullName>
    </submittedName>
</protein>
<dbReference type="EMBL" id="KI276284">
    <property type="protein sequence ID" value="ESA21593.1"/>
    <property type="molecule type" value="Genomic_DNA"/>
</dbReference>
<dbReference type="HOGENOM" id="CLU_2414400_0_0_1"/>